<reference evidence="2 3" key="1">
    <citation type="journal article" date="2019" name="Commun. Biol.">
        <title>The bagworm genome reveals a unique fibroin gene that provides high tensile strength.</title>
        <authorList>
            <person name="Kono N."/>
            <person name="Nakamura H."/>
            <person name="Ohtoshi R."/>
            <person name="Tomita M."/>
            <person name="Numata K."/>
            <person name="Arakawa K."/>
        </authorList>
    </citation>
    <scope>NUCLEOTIDE SEQUENCE [LARGE SCALE GENOMIC DNA]</scope>
</reference>
<sequence>MDNPVDFATAACRRGGDAAATSPREPPRRRPRAFARSNVSNRTNTRTHIHREKPLNSPVVWLILESGKCETGSRVVGSYATYE</sequence>
<dbReference type="Proteomes" id="UP000299102">
    <property type="component" value="Unassembled WGS sequence"/>
</dbReference>
<evidence type="ECO:0000256" key="1">
    <source>
        <dbReference type="SAM" id="MobiDB-lite"/>
    </source>
</evidence>
<dbReference type="AlphaFoldDB" id="A0A4C1U7E1"/>
<comment type="caution">
    <text evidence="2">The sequence shown here is derived from an EMBL/GenBank/DDBJ whole genome shotgun (WGS) entry which is preliminary data.</text>
</comment>
<keyword evidence="3" id="KW-1185">Reference proteome</keyword>
<evidence type="ECO:0000313" key="3">
    <source>
        <dbReference type="Proteomes" id="UP000299102"/>
    </source>
</evidence>
<dbReference type="EMBL" id="BGZK01000135">
    <property type="protein sequence ID" value="GBP22007.1"/>
    <property type="molecule type" value="Genomic_DNA"/>
</dbReference>
<evidence type="ECO:0000313" key="2">
    <source>
        <dbReference type="EMBL" id="GBP22007.1"/>
    </source>
</evidence>
<proteinExistence type="predicted"/>
<protein>
    <submittedName>
        <fullName evidence="2">Uncharacterized protein</fullName>
    </submittedName>
</protein>
<name>A0A4C1U7E1_EUMVA</name>
<organism evidence="2 3">
    <name type="scientific">Eumeta variegata</name>
    <name type="common">Bagworm moth</name>
    <name type="synonym">Eumeta japonica</name>
    <dbReference type="NCBI Taxonomy" id="151549"/>
    <lineage>
        <taxon>Eukaryota</taxon>
        <taxon>Metazoa</taxon>
        <taxon>Ecdysozoa</taxon>
        <taxon>Arthropoda</taxon>
        <taxon>Hexapoda</taxon>
        <taxon>Insecta</taxon>
        <taxon>Pterygota</taxon>
        <taxon>Neoptera</taxon>
        <taxon>Endopterygota</taxon>
        <taxon>Lepidoptera</taxon>
        <taxon>Glossata</taxon>
        <taxon>Ditrysia</taxon>
        <taxon>Tineoidea</taxon>
        <taxon>Psychidae</taxon>
        <taxon>Oiketicinae</taxon>
        <taxon>Eumeta</taxon>
    </lineage>
</organism>
<gene>
    <name evidence="2" type="ORF">EVAR_18648_1</name>
</gene>
<feature type="region of interest" description="Disordered" evidence="1">
    <location>
        <begin position="1"/>
        <end position="45"/>
    </location>
</feature>
<accession>A0A4C1U7E1</accession>